<dbReference type="InterPro" id="IPR006261">
    <property type="entry name" value="dGTPase"/>
</dbReference>
<dbReference type="Gene3D" id="1.10.3410.10">
    <property type="entry name" value="putative deoxyguanosinetriphosphate triphosphohydrolase like domain"/>
    <property type="match status" value="1"/>
</dbReference>
<evidence type="ECO:0000313" key="4">
    <source>
        <dbReference type="EMBL" id="MBB6544064.1"/>
    </source>
</evidence>
<dbReference type="PANTHER" id="PTHR11373">
    <property type="entry name" value="DEOXYNUCLEOSIDE TRIPHOSPHATE TRIPHOSPHOHYDROLASE"/>
    <property type="match status" value="1"/>
</dbReference>
<gene>
    <name evidence="4" type="ORF">HNQ55_002588</name>
</gene>
<evidence type="ECO:0000313" key="5">
    <source>
        <dbReference type="Proteomes" id="UP000537141"/>
    </source>
</evidence>
<dbReference type="InterPro" id="IPR003607">
    <property type="entry name" value="HD/PDEase_dom"/>
</dbReference>
<feature type="compositionally biased region" description="Basic and acidic residues" evidence="2">
    <location>
        <begin position="20"/>
        <end position="29"/>
    </location>
</feature>
<feature type="region of interest" description="Disordered" evidence="2">
    <location>
        <begin position="1"/>
        <end position="29"/>
    </location>
</feature>
<dbReference type="GO" id="GO:0006203">
    <property type="term" value="P:dGTP catabolic process"/>
    <property type="evidence" value="ECO:0007669"/>
    <property type="project" value="TreeGrafter"/>
</dbReference>
<reference evidence="4 5" key="1">
    <citation type="submission" date="2020-08" db="EMBL/GenBank/DDBJ databases">
        <title>Genomic Encyclopedia of Type Strains, Phase IV (KMG-IV): sequencing the most valuable type-strain genomes for metagenomic binning, comparative biology and taxonomic classification.</title>
        <authorList>
            <person name="Goeker M."/>
        </authorList>
    </citation>
    <scope>NUCLEOTIDE SEQUENCE [LARGE SCALE GENOMIC DNA]</scope>
    <source>
        <strain evidence="4 5">DSM 26287</strain>
    </source>
</reference>
<dbReference type="Proteomes" id="UP000537141">
    <property type="component" value="Unassembled WGS sequence"/>
</dbReference>
<evidence type="ECO:0000256" key="2">
    <source>
        <dbReference type="SAM" id="MobiDB-lite"/>
    </source>
</evidence>
<dbReference type="Pfam" id="PF01966">
    <property type="entry name" value="HD"/>
    <property type="match status" value="1"/>
</dbReference>
<accession>A0A7X0TUF1</accession>
<keyword evidence="1 4" id="KW-0378">Hydrolase</keyword>
<protein>
    <submittedName>
        <fullName evidence="4">dGTPase</fullName>
        <ecNumber evidence="4">3.1.5.1</ecNumber>
    </submittedName>
</protein>
<dbReference type="InterPro" id="IPR023293">
    <property type="entry name" value="dGTP_triP_hydro_central_sf"/>
</dbReference>
<evidence type="ECO:0000256" key="1">
    <source>
        <dbReference type="ARBA" id="ARBA00022801"/>
    </source>
</evidence>
<dbReference type="PANTHER" id="PTHR11373:SF32">
    <property type="entry name" value="DEOXYGUANOSINETRIPHOSPHATE TRIPHOSPHOHYDROLASE"/>
    <property type="match status" value="1"/>
</dbReference>
<dbReference type="SUPFAM" id="SSF109604">
    <property type="entry name" value="HD-domain/PDEase-like"/>
    <property type="match status" value="1"/>
</dbReference>
<dbReference type="InterPro" id="IPR006674">
    <property type="entry name" value="HD_domain"/>
</dbReference>
<dbReference type="EMBL" id="JACHHU010000023">
    <property type="protein sequence ID" value="MBB6544064.1"/>
    <property type="molecule type" value="Genomic_DNA"/>
</dbReference>
<dbReference type="NCBIfam" id="NF003429">
    <property type="entry name" value="PRK04926.1"/>
    <property type="match status" value="1"/>
</dbReference>
<dbReference type="CDD" id="cd00077">
    <property type="entry name" value="HDc"/>
    <property type="match status" value="1"/>
</dbReference>
<comment type="caution">
    <text evidence="4">The sequence shown here is derived from an EMBL/GenBank/DDBJ whole genome shotgun (WGS) entry which is preliminary data.</text>
</comment>
<name>A0A7X0TUF1_9GAMM</name>
<dbReference type="RefSeq" id="WP_184424861.1">
    <property type="nucleotide sequence ID" value="NZ_AP027362.1"/>
</dbReference>
<evidence type="ECO:0000259" key="3">
    <source>
        <dbReference type="PROSITE" id="PS51831"/>
    </source>
</evidence>
<dbReference type="AlphaFoldDB" id="A0A7X0TUF1"/>
<dbReference type="GO" id="GO:0008832">
    <property type="term" value="F:dGTPase activity"/>
    <property type="evidence" value="ECO:0007669"/>
    <property type="project" value="UniProtKB-EC"/>
</dbReference>
<dbReference type="InterPro" id="IPR050135">
    <property type="entry name" value="dGTPase-like"/>
</dbReference>
<organism evidence="4 5">
    <name type="scientific">Thalassotalea piscium</name>
    <dbReference type="NCBI Taxonomy" id="1230533"/>
    <lineage>
        <taxon>Bacteria</taxon>
        <taxon>Pseudomonadati</taxon>
        <taxon>Pseudomonadota</taxon>
        <taxon>Gammaproteobacteria</taxon>
        <taxon>Alteromonadales</taxon>
        <taxon>Colwelliaceae</taxon>
        <taxon>Thalassotalea</taxon>
    </lineage>
</organism>
<dbReference type="PROSITE" id="PS51831">
    <property type="entry name" value="HD"/>
    <property type="match status" value="1"/>
</dbReference>
<dbReference type="NCBIfam" id="TIGR01353">
    <property type="entry name" value="dGTP_triPase"/>
    <property type="match status" value="1"/>
</dbReference>
<feature type="domain" description="HD" evidence="3">
    <location>
        <begin position="60"/>
        <end position="250"/>
    </location>
</feature>
<dbReference type="EC" id="3.1.5.1" evidence="4"/>
<proteinExistence type="predicted"/>
<sequence>MDYNEKLKHERFRASTAPKKTFDEEMESDRGRSINSAAVRRLQQKTQVFPLESNAAVRSRLTHSLEVQQVGRYIAKLVLKKLDNDGKLRELGLEDKKDGFTSAIEIACLLHDVGNPAFGHFGEEAINMWSGTSLLNIFTEKFGDKVKDSKLLKDLLCFEGNAQAIRILHSLQDLNLSFTQVACLIKYTRPAYEQRPTGKTESYKYRKKKPGYYYSEEEYVNKLQSSLGIESGNRFPLTYIMEAADDISYCIADLDDALDKGILDVDQLHQAIVSIWESYLDDDEVDNEVVEKRYLPNLAQKAYARYESESHNKNHSYILTLRTNLVNDLANYASERYISNHESVFNGTLDESLLDGNDEYNLATEVLKGVAFKYVFSAKEVERSELQGHAIISGLLDIYTPLLKLDYENFKSLSKSESLKSFPIETRLYHLLSNKHKRYYCDSVKRLHDAAVVTDEDKIIEMYYRSRLLIDYVSGMTDRFSFEEYRSLLAID</sequence>
<dbReference type="Gene3D" id="1.10.3210.10">
    <property type="entry name" value="Hypothetical protein af1432"/>
    <property type="match status" value="2"/>
</dbReference>
<keyword evidence="5" id="KW-1185">Reference proteome</keyword>
<dbReference type="SMART" id="SM00471">
    <property type="entry name" value="HDc"/>
    <property type="match status" value="1"/>
</dbReference>